<dbReference type="OrthoDB" id="4062651at2759"/>
<dbReference type="PROSITE" id="PS50011">
    <property type="entry name" value="PROTEIN_KINASE_DOM"/>
    <property type="match status" value="1"/>
</dbReference>
<reference evidence="2 3" key="1">
    <citation type="submission" date="2020-03" db="EMBL/GenBank/DDBJ databases">
        <title>Draft Genome Sequence of Cudoniella acicularis.</title>
        <authorList>
            <person name="Buettner E."/>
            <person name="Kellner H."/>
        </authorList>
    </citation>
    <scope>NUCLEOTIDE SEQUENCE [LARGE SCALE GENOMIC DNA]</scope>
    <source>
        <strain evidence="2 3">DSM 108380</strain>
    </source>
</reference>
<keyword evidence="3" id="KW-1185">Reference proteome</keyword>
<comment type="caution">
    <text evidence="2">The sequence shown here is derived from an EMBL/GenBank/DDBJ whole genome shotgun (WGS) entry which is preliminary data.</text>
</comment>
<dbReference type="Pfam" id="PF00069">
    <property type="entry name" value="Pkinase"/>
    <property type="match status" value="1"/>
</dbReference>
<organism evidence="2 3">
    <name type="scientific">Cudoniella acicularis</name>
    <dbReference type="NCBI Taxonomy" id="354080"/>
    <lineage>
        <taxon>Eukaryota</taxon>
        <taxon>Fungi</taxon>
        <taxon>Dikarya</taxon>
        <taxon>Ascomycota</taxon>
        <taxon>Pezizomycotina</taxon>
        <taxon>Leotiomycetes</taxon>
        <taxon>Helotiales</taxon>
        <taxon>Tricladiaceae</taxon>
        <taxon>Cudoniella</taxon>
    </lineage>
</organism>
<dbReference type="PANTHER" id="PTHR44329">
    <property type="entry name" value="SERINE/THREONINE-PROTEIN KINASE TNNI3K-RELATED"/>
    <property type="match status" value="1"/>
</dbReference>
<dbReference type="GO" id="GO:0004674">
    <property type="term" value="F:protein serine/threonine kinase activity"/>
    <property type="evidence" value="ECO:0007669"/>
    <property type="project" value="TreeGrafter"/>
</dbReference>
<accession>A0A8H4R796</accession>
<dbReference type="Gene3D" id="1.10.510.10">
    <property type="entry name" value="Transferase(Phosphotransferase) domain 1"/>
    <property type="match status" value="1"/>
</dbReference>
<dbReference type="Proteomes" id="UP000566819">
    <property type="component" value="Unassembled WGS sequence"/>
</dbReference>
<dbReference type="EMBL" id="JAAMPI010001516">
    <property type="protein sequence ID" value="KAF4624919.1"/>
    <property type="molecule type" value="Genomic_DNA"/>
</dbReference>
<evidence type="ECO:0000313" key="3">
    <source>
        <dbReference type="Proteomes" id="UP000566819"/>
    </source>
</evidence>
<dbReference type="InterPro" id="IPR051681">
    <property type="entry name" value="Ser/Thr_Kinases-Pseudokinases"/>
</dbReference>
<dbReference type="InterPro" id="IPR000719">
    <property type="entry name" value="Prot_kinase_dom"/>
</dbReference>
<sequence>MAQLYLQDKLPLLAWGDAGYVYKVTDYIILKRSITENDPRTKNENSVFDLLERHPTCPDIVRSFLRLPDSNFMQLLPGGTLEARLQARQTRDPETWRVIKVEGEEPRHLIARWMAELSNGAAWLESLCFAHGDIRPPNLLLDSDDHLKLADFDNTARIGEEVDVGTAPYARLLGTEAGEDRGRFGFLGARTEQFAIGSVYYYLTRGYEPYDNEWYGKDHGPVTVDMLQRMEFPATQMGSEDDAIIRKCWHGEFGSLEELAASLRLLDRKASRAKPMAADLFRARQGECRKLVADGLLRF</sequence>
<dbReference type="AlphaFoldDB" id="A0A8H4R796"/>
<feature type="domain" description="Protein kinase" evidence="1">
    <location>
        <begin position="7"/>
        <end position="292"/>
    </location>
</feature>
<evidence type="ECO:0000259" key="1">
    <source>
        <dbReference type="PROSITE" id="PS50011"/>
    </source>
</evidence>
<dbReference type="InterPro" id="IPR011009">
    <property type="entry name" value="Kinase-like_dom_sf"/>
</dbReference>
<protein>
    <recommendedName>
        <fullName evidence="1">Protein kinase domain-containing protein</fullName>
    </recommendedName>
</protein>
<proteinExistence type="predicted"/>
<gene>
    <name evidence="2" type="ORF">G7Y89_g13251</name>
</gene>
<dbReference type="SUPFAM" id="SSF56112">
    <property type="entry name" value="Protein kinase-like (PK-like)"/>
    <property type="match status" value="1"/>
</dbReference>
<name>A0A8H4R796_9HELO</name>
<dbReference type="GO" id="GO:0005524">
    <property type="term" value="F:ATP binding"/>
    <property type="evidence" value="ECO:0007669"/>
    <property type="project" value="InterPro"/>
</dbReference>
<dbReference type="SMART" id="SM00220">
    <property type="entry name" value="S_TKc"/>
    <property type="match status" value="1"/>
</dbReference>
<evidence type="ECO:0000313" key="2">
    <source>
        <dbReference type="EMBL" id="KAF4624919.1"/>
    </source>
</evidence>